<protein>
    <recommendedName>
        <fullName evidence="3">Methyl-accepting chemotaxis protein</fullName>
    </recommendedName>
</protein>
<dbReference type="SUPFAM" id="SSF58104">
    <property type="entry name" value="Methyl-accepting chemotaxis protein (MCP) signaling domain"/>
    <property type="match status" value="1"/>
</dbReference>
<proteinExistence type="predicted"/>
<dbReference type="EMBL" id="JAUFQC010000008">
    <property type="protein sequence ID" value="MDN3611059.1"/>
    <property type="molecule type" value="Genomic_DNA"/>
</dbReference>
<gene>
    <name evidence="1" type="ORF">QWZ16_15395</name>
</gene>
<accession>A0ABT8BXE8</accession>
<evidence type="ECO:0000313" key="1">
    <source>
        <dbReference type="EMBL" id="MDN3611059.1"/>
    </source>
</evidence>
<dbReference type="Proteomes" id="UP001238540">
    <property type="component" value="Unassembled WGS sequence"/>
</dbReference>
<sequence length="66" mass="7141">MDQTDNNAQLELAEIEHVATAMEQLTSASNHLSGNAQLADATARQADQLLSQGLTCFNKVAKRISR</sequence>
<keyword evidence="2" id="KW-1185">Reference proteome</keyword>
<comment type="caution">
    <text evidence="1">The sequence shown here is derived from an EMBL/GenBank/DDBJ whole genome shotgun (WGS) entry which is preliminary data.</text>
</comment>
<evidence type="ECO:0008006" key="3">
    <source>
        <dbReference type="Google" id="ProtNLM"/>
    </source>
</evidence>
<organism evidence="1 2">
    <name type="scientific">Vibrio ostreicida</name>
    <dbReference type="NCBI Taxonomy" id="526588"/>
    <lineage>
        <taxon>Bacteria</taxon>
        <taxon>Pseudomonadati</taxon>
        <taxon>Pseudomonadota</taxon>
        <taxon>Gammaproteobacteria</taxon>
        <taxon>Vibrionales</taxon>
        <taxon>Vibrionaceae</taxon>
        <taxon>Vibrio</taxon>
    </lineage>
</organism>
<reference evidence="2" key="1">
    <citation type="journal article" date="2019" name="Int. J. Syst. Evol. Microbiol.">
        <title>The Global Catalogue of Microorganisms (GCM) 10K type strain sequencing project: providing services to taxonomists for standard genome sequencing and annotation.</title>
        <authorList>
            <consortium name="The Broad Institute Genomics Platform"/>
            <consortium name="The Broad Institute Genome Sequencing Center for Infectious Disease"/>
            <person name="Wu L."/>
            <person name="Ma J."/>
        </authorList>
    </citation>
    <scope>NUCLEOTIDE SEQUENCE [LARGE SCALE GENOMIC DNA]</scope>
    <source>
        <strain evidence="2">CECT 7398</strain>
    </source>
</reference>
<name>A0ABT8BXE8_9VIBR</name>
<evidence type="ECO:0000313" key="2">
    <source>
        <dbReference type="Proteomes" id="UP001238540"/>
    </source>
</evidence>
<dbReference type="RefSeq" id="WP_290312608.1">
    <property type="nucleotide sequence ID" value="NZ_JAUFQC010000008.1"/>
</dbReference>